<dbReference type="GO" id="GO:0003841">
    <property type="term" value="F:1-acylglycerol-3-phosphate O-acyltransferase activity"/>
    <property type="evidence" value="ECO:0007669"/>
    <property type="project" value="TreeGrafter"/>
</dbReference>
<dbReference type="AlphaFoldDB" id="G7V577"/>
<evidence type="ECO:0000256" key="1">
    <source>
        <dbReference type="ARBA" id="ARBA00022679"/>
    </source>
</evidence>
<dbReference type="Pfam" id="PF01553">
    <property type="entry name" value="Acyltransferase"/>
    <property type="match status" value="1"/>
</dbReference>
<dbReference type="PANTHER" id="PTHR10434">
    <property type="entry name" value="1-ACYL-SN-GLYCEROL-3-PHOSPHATE ACYLTRANSFERASE"/>
    <property type="match status" value="1"/>
</dbReference>
<dbReference type="Proteomes" id="UP000005868">
    <property type="component" value="Chromosome"/>
</dbReference>
<feature type="domain" description="Phospholipid/glycerol acyltransferase" evidence="3">
    <location>
        <begin position="41"/>
        <end position="155"/>
    </location>
</feature>
<name>G7V577_THELD</name>
<evidence type="ECO:0000256" key="2">
    <source>
        <dbReference type="ARBA" id="ARBA00023315"/>
    </source>
</evidence>
<dbReference type="InterPro" id="IPR002123">
    <property type="entry name" value="Plipid/glycerol_acylTrfase"/>
</dbReference>
<dbReference type="CDD" id="cd07989">
    <property type="entry name" value="LPLAT_AGPAT-like"/>
    <property type="match status" value="1"/>
</dbReference>
<keyword evidence="5" id="KW-1185">Reference proteome</keyword>
<keyword evidence="1 4" id="KW-0808">Transferase</keyword>
<dbReference type="OrthoDB" id="9803035at2"/>
<organism evidence="4 5">
    <name type="scientific">Thermovirga lienii (strain ATCC BAA-1197 / DSM 17291 / Cas60314)</name>
    <dbReference type="NCBI Taxonomy" id="580340"/>
    <lineage>
        <taxon>Bacteria</taxon>
        <taxon>Thermotogati</taxon>
        <taxon>Synergistota</taxon>
        <taxon>Synergistia</taxon>
        <taxon>Synergistales</taxon>
        <taxon>Thermovirgaceae</taxon>
        <taxon>Thermovirga</taxon>
    </lineage>
</organism>
<proteinExistence type="predicted"/>
<gene>
    <name evidence="4" type="ordered locus">Tlie_1127</name>
</gene>
<dbReference type="SUPFAM" id="SSF69593">
    <property type="entry name" value="Glycerol-3-phosphate (1)-acyltransferase"/>
    <property type="match status" value="1"/>
</dbReference>
<evidence type="ECO:0000313" key="5">
    <source>
        <dbReference type="Proteomes" id="UP000005868"/>
    </source>
</evidence>
<reference evidence="5" key="1">
    <citation type="submission" date="2011-10" db="EMBL/GenBank/DDBJ databases">
        <title>The complete genome of chromosome of Thermovirga lienii DSM 17291.</title>
        <authorList>
            <consortium name="US DOE Joint Genome Institute (JGI-PGF)"/>
            <person name="Lucas S."/>
            <person name="Copeland A."/>
            <person name="Lapidus A."/>
            <person name="Glavina del Rio T."/>
            <person name="Dalin E."/>
            <person name="Tice H."/>
            <person name="Bruce D."/>
            <person name="Goodwin L."/>
            <person name="Pitluck S."/>
            <person name="Peters L."/>
            <person name="Mikhailova N."/>
            <person name="Saunders E."/>
            <person name="Kyrpides N."/>
            <person name="Mavromatis K."/>
            <person name="Ivanova N."/>
            <person name="Last F.I."/>
            <person name="Brettin T."/>
            <person name="Detter J.C."/>
            <person name="Han C."/>
            <person name="Larimer F."/>
            <person name="Land M."/>
            <person name="Hauser L."/>
            <person name="Markowitz V."/>
            <person name="Cheng J.-F."/>
            <person name="Hugenholtz P."/>
            <person name="Woyke T."/>
            <person name="Wu D."/>
            <person name="Spring S."/>
            <person name="Schroeder M."/>
            <person name="Brambilla E.-M."/>
            <person name="Klenk H.-P."/>
            <person name="Eisen J.A."/>
        </authorList>
    </citation>
    <scope>NUCLEOTIDE SEQUENCE [LARGE SCALE GENOMIC DNA]</scope>
    <source>
        <strain evidence="5">ATCC BAA-1197 / DSM 17291 / Cas60314</strain>
    </source>
</reference>
<dbReference type="GO" id="GO:0006654">
    <property type="term" value="P:phosphatidic acid biosynthetic process"/>
    <property type="evidence" value="ECO:0007669"/>
    <property type="project" value="TreeGrafter"/>
</dbReference>
<protein>
    <submittedName>
        <fullName evidence="4">Phospholipid/glycerol acyltransferase</fullName>
    </submittedName>
</protein>
<dbReference type="eggNOG" id="COG0204">
    <property type="taxonomic scope" value="Bacteria"/>
</dbReference>
<dbReference type="HOGENOM" id="CLU_027938_4_5_0"/>
<dbReference type="STRING" id="580340.Tlie_1127"/>
<evidence type="ECO:0000259" key="3">
    <source>
        <dbReference type="SMART" id="SM00563"/>
    </source>
</evidence>
<dbReference type="KEGG" id="tli:Tlie_1127"/>
<sequence length="216" mass="23892">MSFGDKFLYWTAWIFCRGVLSLYNRLTVIGLKRALATEGPVIVAANHCSNLDPVVVGCSYPKKLRYLAKSSLFKVPILGTLIRWLGAIPAKREDAQGAASALKQLIGLLESGENVLVFPEGSRSLDGKLQPLEEGVAMLSIKTDAPIIPVWVHGSFNALPKHAKMYKPCKIVVNFGEAIHLEDFKDKTASAKELRKMITEELARRLLVLKEEIETC</sequence>
<keyword evidence="2 4" id="KW-0012">Acyltransferase</keyword>
<dbReference type="SMART" id="SM00563">
    <property type="entry name" value="PlsC"/>
    <property type="match status" value="1"/>
</dbReference>
<evidence type="ECO:0000313" key="4">
    <source>
        <dbReference type="EMBL" id="AER66860.1"/>
    </source>
</evidence>
<dbReference type="PANTHER" id="PTHR10434:SF11">
    <property type="entry name" value="1-ACYL-SN-GLYCEROL-3-PHOSPHATE ACYLTRANSFERASE"/>
    <property type="match status" value="1"/>
</dbReference>
<accession>G7V577</accession>
<reference evidence="4 5" key="2">
    <citation type="journal article" date="2012" name="Stand. Genomic Sci.">
        <title>Genome sequence of the moderately thermophilic, amino-acid-degrading and sulfur-reducing bacterium Thermovirga lienii type strain (Cas60314(T)).</title>
        <authorList>
            <person name="Goker M."/>
            <person name="Saunders E."/>
            <person name="Lapidus A."/>
            <person name="Nolan M."/>
            <person name="Lucas S."/>
            <person name="Hammon N."/>
            <person name="Deshpande S."/>
            <person name="Cheng J.F."/>
            <person name="Han C."/>
            <person name="Tapia R."/>
            <person name="Goodwin L.A."/>
            <person name="Pitluck S."/>
            <person name="Liolios K."/>
            <person name="Mavromatis K."/>
            <person name="Pagani I."/>
            <person name="Ivanova N."/>
            <person name="Mikhailova N."/>
            <person name="Pati A."/>
            <person name="Chen A."/>
            <person name="Palaniappan K."/>
            <person name="Land M."/>
            <person name="Chang Y.J."/>
            <person name="Jeffries C.D."/>
            <person name="Brambilla E.M."/>
            <person name="Rohde M."/>
            <person name="Spring S."/>
            <person name="Detter J.C."/>
            <person name="Woyke T."/>
            <person name="Bristow J."/>
            <person name="Eisen J.A."/>
            <person name="Markowitz V."/>
            <person name="Hugenholtz P."/>
            <person name="Kyrpides N.C."/>
            <person name="Klenk H.P."/>
        </authorList>
    </citation>
    <scope>NUCLEOTIDE SEQUENCE [LARGE SCALE GENOMIC DNA]</scope>
    <source>
        <strain evidence="5">ATCC BAA-1197 / DSM 17291 / Cas60314</strain>
    </source>
</reference>
<dbReference type="EMBL" id="CP003096">
    <property type="protein sequence ID" value="AER66860.1"/>
    <property type="molecule type" value="Genomic_DNA"/>
</dbReference>